<organism evidence="4">
    <name type="scientific">Rhodococcus hoagii (strain 103S)</name>
    <name type="common">Rhodococcus equi</name>
    <dbReference type="NCBI Taxonomy" id="685727"/>
    <lineage>
        <taxon>Bacteria</taxon>
        <taxon>Bacillati</taxon>
        <taxon>Actinomycetota</taxon>
        <taxon>Actinomycetes</taxon>
        <taxon>Mycobacteriales</taxon>
        <taxon>Nocardiaceae</taxon>
        <taxon>Prescottella</taxon>
    </lineage>
</organism>
<feature type="transmembrane region" description="Helical" evidence="3">
    <location>
        <begin position="12"/>
        <end position="32"/>
    </location>
</feature>
<keyword evidence="3" id="KW-1133">Transmembrane helix</keyword>
<keyword evidence="3" id="KW-0812">Transmembrane</keyword>
<dbReference type="GO" id="GO:0016020">
    <property type="term" value="C:membrane"/>
    <property type="evidence" value="ECO:0007669"/>
    <property type="project" value="UniProtKB-SubCell"/>
</dbReference>
<protein>
    <submittedName>
        <fullName evidence="4">Mce associated protein Mas2B</fullName>
    </submittedName>
</protein>
<evidence type="ECO:0000256" key="3">
    <source>
        <dbReference type="SAM" id="Phobius"/>
    </source>
</evidence>
<accession>A0A3S5Y2W4</accession>
<keyword evidence="2 3" id="KW-0472">Membrane</keyword>
<dbReference type="Proteomes" id="UP001154400">
    <property type="component" value="Chromosome"/>
</dbReference>
<name>A0A3S5Y2W4_RHOH1</name>
<dbReference type="PANTHER" id="PTHR37042">
    <property type="entry name" value="OUTER MEMBRANE PROTEIN RV1973"/>
    <property type="match status" value="1"/>
</dbReference>
<dbReference type="PANTHER" id="PTHR37042:SF4">
    <property type="entry name" value="OUTER MEMBRANE PROTEIN RV1973"/>
    <property type="match status" value="1"/>
</dbReference>
<sequence>MKSNVTQLQKILTVVVAITVVVLAGVAGWLYWGPGGMRETDATERARSEVLDIVDGKVVAMLGYNHNTAQDQLHAAAEGLTDGYKAEYLELVDKTIAPGAKEKAIDVQVTSSAKSVVEASPDRVVTLLYLNQITTSSESPEAVSSGSRVRVEMVKDGDDWLINWLTPI</sequence>
<evidence type="ECO:0000256" key="2">
    <source>
        <dbReference type="ARBA" id="ARBA00023136"/>
    </source>
</evidence>
<evidence type="ECO:0000313" key="5">
    <source>
        <dbReference type="Proteomes" id="UP000006892"/>
    </source>
</evidence>
<gene>
    <name evidence="4" type="primary">mas2B</name>
    <name evidence="4" type="ordered locus">REQ_07520</name>
</gene>
<evidence type="ECO:0000256" key="1">
    <source>
        <dbReference type="ARBA" id="ARBA00004370"/>
    </source>
</evidence>
<dbReference type="KEGG" id="req:REQ_07520"/>
<reference evidence="4" key="1">
    <citation type="journal article" date="2010" name="PLoS Genet.">
        <title>The genome of a pathogenic rhodococcus: cooptive virulence underpinned by key gene acquisitions.</title>
        <authorList>
            <person name="Letek M."/>
            <person name="Gonzalez P."/>
            <person name="Macarthur I."/>
            <person name="Rodriguez H."/>
            <person name="Freeman T.C."/>
            <person name="Valero-Rello A."/>
            <person name="Blanco M."/>
            <person name="Buckley T."/>
            <person name="Cherevach I."/>
            <person name="Fahey R."/>
            <person name="Hapeshi A."/>
            <person name="Holdstock J."/>
            <person name="Leadon D."/>
            <person name="Navas J."/>
            <person name="Ocampo A."/>
            <person name="Quail M.A."/>
            <person name="Sanders M."/>
            <person name="Scortti M.M."/>
            <person name="Prescott J.F."/>
            <person name="Fogarty U."/>
            <person name="Meijer W.G."/>
            <person name="Parkhill J."/>
            <person name="Bentley S.D."/>
            <person name="Vazquez-Boland J.A."/>
        </authorList>
    </citation>
    <scope>NUCLEOTIDE SEQUENCE [LARGE SCALE GENOMIC DNA]</scope>
    <source>
        <strain evidence="4 5">103S</strain>
    </source>
</reference>
<evidence type="ECO:0000313" key="4">
    <source>
        <dbReference type="EMBL" id="CBH46868.1"/>
    </source>
</evidence>
<dbReference type="EMBL" id="FN563149">
    <property type="protein sequence ID" value="CBH46868.1"/>
    <property type="molecule type" value="Genomic_DNA"/>
</dbReference>
<dbReference type="AlphaFoldDB" id="A0A3S5Y2W4"/>
<comment type="subcellular location">
    <subcellularLocation>
        <location evidence="1">Membrane</location>
    </subcellularLocation>
</comment>
<proteinExistence type="predicted"/>